<accession>A0A934U0Y2</accession>
<name>A0A934U0Y2_9FIRM</name>
<dbReference type="InterPro" id="IPR021377">
    <property type="entry name" value="DUF3006"/>
</dbReference>
<protein>
    <submittedName>
        <fullName evidence="1">DUF3006 domain-containing protein</fullName>
    </submittedName>
</protein>
<sequence>MKKFTVDRIEGELAVLECENGSFVNMELDSLPKNIREGDIIRFDSNSCFLSAEETDRRRRKMQKLMDKLFTEE</sequence>
<dbReference type="EMBL" id="JAEQMG010000070">
    <property type="protein sequence ID" value="MBK6088618.1"/>
    <property type="molecule type" value="Genomic_DNA"/>
</dbReference>
<keyword evidence="2" id="KW-1185">Reference proteome</keyword>
<reference evidence="1" key="1">
    <citation type="submission" date="2021-01" db="EMBL/GenBank/DDBJ databases">
        <title>Genome public.</title>
        <authorList>
            <person name="Liu C."/>
            <person name="Sun Q."/>
        </authorList>
    </citation>
    <scope>NUCLEOTIDE SEQUENCE</scope>
    <source>
        <strain evidence="1">M6</strain>
    </source>
</reference>
<gene>
    <name evidence="1" type="ORF">JKK62_08125</name>
</gene>
<evidence type="ECO:0000313" key="2">
    <source>
        <dbReference type="Proteomes" id="UP000633365"/>
    </source>
</evidence>
<evidence type="ECO:0000313" key="1">
    <source>
        <dbReference type="EMBL" id="MBK6088618.1"/>
    </source>
</evidence>
<dbReference type="Proteomes" id="UP000633365">
    <property type="component" value="Unassembled WGS sequence"/>
</dbReference>
<organism evidence="1 2">
    <name type="scientific">Ruminococcus difficilis</name>
    <dbReference type="NCBI Taxonomy" id="2763069"/>
    <lineage>
        <taxon>Bacteria</taxon>
        <taxon>Bacillati</taxon>
        <taxon>Bacillota</taxon>
        <taxon>Clostridia</taxon>
        <taxon>Eubacteriales</taxon>
        <taxon>Oscillospiraceae</taxon>
        <taxon>Ruminococcus</taxon>
    </lineage>
</organism>
<proteinExistence type="predicted"/>
<dbReference type="Gene3D" id="6.20.120.50">
    <property type="match status" value="1"/>
</dbReference>
<dbReference type="AlphaFoldDB" id="A0A934U0Y2"/>
<comment type="caution">
    <text evidence="1">The sequence shown here is derived from an EMBL/GenBank/DDBJ whole genome shotgun (WGS) entry which is preliminary data.</text>
</comment>
<dbReference type="RefSeq" id="WP_201427510.1">
    <property type="nucleotide sequence ID" value="NZ_JAEQMG010000070.1"/>
</dbReference>
<dbReference type="Pfam" id="PF11213">
    <property type="entry name" value="DUF3006"/>
    <property type="match status" value="1"/>
</dbReference>